<dbReference type="GO" id="GO:0008234">
    <property type="term" value="F:cysteine-type peptidase activity"/>
    <property type="evidence" value="ECO:0007669"/>
    <property type="project" value="UniProtKB-KW"/>
</dbReference>
<evidence type="ECO:0000313" key="10">
    <source>
        <dbReference type="Proteomes" id="UP000789390"/>
    </source>
</evidence>
<feature type="domain" description="Peptidase C1A papain C-terminal" evidence="7">
    <location>
        <begin position="130"/>
        <end position="345"/>
    </location>
</feature>
<keyword evidence="2" id="KW-0645">Protease</keyword>
<dbReference type="InterPro" id="IPR038765">
    <property type="entry name" value="Papain-like_cys_pep_sf"/>
</dbReference>
<gene>
    <name evidence="9" type="ORF">DGAL_LOCUS10685</name>
</gene>
<protein>
    <recommendedName>
        <fullName evidence="11">Peptidase C1A papain C-terminal domain-containing protein</fullName>
    </recommendedName>
</protein>
<dbReference type="PROSITE" id="PS00639">
    <property type="entry name" value="THIOL_PROTEASE_HIS"/>
    <property type="match status" value="4"/>
</dbReference>
<dbReference type="PROSITE" id="PS00640">
    <property type="entry name" value="THIOL_PROTEASE_ASN"/>
    <property type="match status" value="4"/>
</dbReference>
<dbReference type="EMBL" id="CAKKLH010000268">
    <property type="protein sequence ID" value="CAH0107391.1"/>
    <property type="molecule type" value="Genomic_DNA"/>
</dbReference>
<dbReference type="InterPro" id="IPR013201">
    <property type="entry name" value="Prot_inhib_I29"/>
</dbReference>
<evidence type="ECO:0000256" key="5">
    <source>
        <dbReference type="ARBA" id="ARBA00023145"/>
    </source>
</evidence>
<organism evidence="9 10">
    <name type="scientific">Daphnia galeata</name>
    <dbReference type="NCBI Taxonomy" id="27404"/>
    <lineage>
        <taxon>Eukaryota</taxon>
        <taxon>Metazoa</taxon>
        <taxon>Ecdysozoa</taxon>
        <taxon>Arthropoda</taxon>
        <taxon>Crustacea</taxon>
        <taxon>Branchiopoda</taxon>
        <taxon>Diplostraca</taxon>
        <taxon>Cladocera</taxon>
        <taxon>Anomopoda</taxon>
        <taxon>Daphniidae</taxon>
        <taxon>Daphnia</taxon>
    </lineage>
</organism>
<dbReference type="SUPFAM" id="SSF54001">
    <property type="entry name" value="Cysteine proteinases"/>
    <property type="match status" value="4"/>
</dbReference>
<comment type="caution">
    <text evidence="9">The sequence shown here is derived from an EMBL/GenBank/DDBJ whole genome shotgun (WGS) entry which is preliminary data.</text>
</comment>
<evidence type="ECO:0000313" key="9">
    <source>
        <dbReference type="EMBL" id="CAH0107391.1"/>
    </source>
</evidence>
<dbReference type="Pfam" id="PF00112">
    <property type="entry name" value="Peptidase_C1"/>
    <property type="match status" value="4"/>
</dbReference>
<dbReference type="InterPro" id="IPR039417">
    <property type="entry name" value="Peptidase_C1A_papain-like"/>
</dbReference>
<dbReference type="PRINTS" id="PR00705">
    <property type="entry name" value="PAPAIN"/>
</dbReference>
<dbReference type="InterPro" id="IPR013128">
    <property type="entry name" value="Peptidase_C1A"/>
</dbReference>
<evidence type="ECO:0000259" key="7">
    <source>
        <dbReference type="SMART" id="SM00645"/>
    </source>
</evidence>
<accession>A0A8J2WLK2</accession>
<feature type="domain" description="Cathepsin propeptide inhibitor" evidence="8">
    <location>
        <begin position="641"/>
        <end position="698"/>
    </location>
</feature>
<comment type="similarity">
    <text evidence="1">Belongs to the peptidase C1 family.</text>
</comment>
<evidence type="ECO:0000256" key="2">
    <source>
        <dbReference type="ARBA" id="ARBA00022670"/>
    </source>
</evidence>
<dbReference type="PANTHER" id="PTHR12411">
    <property type="entry name" value="CYSTEINE PROTEASE FAMILY C1-RELATED"/>
    <property type="match status" value="1"/>
</dbReference>
<dbReference type="OrthoDB" id="10253408at2759"/>
<feature type="domain" description="Peptidase C1A papain C-terminal" evidence="7">
    <location>
        <begin position="727"/>
        <end position="951"/>
    </location>
</feature>
<dbReference type="CDD" id="cd02248">
    <property type="entry name" value="Peptidase_C1A"/>
    <property type="match status" value="4"/>
</dbReference>
<keyword evidence="10" id="KW-1185">Reference proteome</keyword>
<dbReference type="GO" id="GO:0006508">
    <property type="term" value="P:proteolysis"/>
    <property type="evidence" value="ECO:0007669"/>
    <property type="project" value="UniProtKB-KW"/>
</dbReference>
<dbReference type="Proteomes" id="UP000789390">
    <property type="component" value="Unassembled WGS sequence"/>
</dbReference>
<dbReference type="InterPro" id="IPR025660">
    <property type="entry name" value="Pept_his_AS"/>
</dbReference>
<evidence type="ECO:0000259" key="8">
    <source>
        <dbReference type="SMART" id="SM00848"/>
    </source>
</evidence>
<dbReference type="PROSITE" id="PS00139">
    <property type="entry name" value="THIOL_PROTEASE_CYS"/>
    <property type="match status" value="2"/>
</dbReference>
<evidence type="ECO:0008006" key="11">
    <source>
        <dbReference type="Google" id="ProtNLM"/>
    </source>
</evidence>
<dbReference type="Pfam" id="PF08246">
    <property type="entry name" value="Inhibitor_I29"/>
    <property type="match status" value="3"/>
</dbReference>
<evidence type="ECO:0000256" key="6">
    <source>
        <dbReference type="ARBA" id="ARBA00023157"/>
    </source>
</evidence>
<sequence length="1300" mass="143379">MVSHGAGQPELYKKADVLDSFFILLSAIGRFSDTRPSSEMGKFEFTTVAVMMMTEFPLGVQTKAELGMRKSIFNEINTEIVKHNSQKGASFEMAHNAFSVMTEEEKQQRLGAFKPVPPSNVIRGVSTRALPTAIDYRTSSCMPTVKSQGLCGSCWAHSATAVVEFGQCKKYGGSSLNLSEQQLVDCSQDDGCSGGWEHEAWQYLAANGGQTDESSYPYKATVGTCNFRSWNTTVKAKISSSNPVEWIASKDTTAMMTVLAEGRISTNYMQLPSTFYNYKSGVFDDANCVPKNAHAMNVVGYGTLNSVKYWVVRNSWGSGWGASGYVLIKRGVDLCMIESYARTTNTEEENNRISTEFPVGVQTKAELGMRKSIFNETHTEIVKHNSQKGASFEMAHNAFSVMTEEEKQQRLGAFKPVPPSNVIRGVSTRALPTTVDYRTSSCMPTVKNQGSCGSCWAHSATAVVEFGQCKKYGGSSLNLSEQQLVDCSRDNGCSGGWEHEAWEYLASNGGQTAEISYPYKATVGTCQFSSWDMTVKAQISSSYPAEWIASKDTTAMMTALAGGRILSIYMQMPNSLFNYKSGVFNDASCVANNAHAMNVVGYGTLNTVKYWVVRNSWGSGWGASGYILVKRGLKQNGEIDFPNLAVEFPIKMQTKSEYGLRKSIFSETHAKIKEHNSKNDVSFEMAHNAFSIMTEEEKQSYFGAVKPDTLSNLTRISTISSSSSRQLPANVDYSKDPCMPPVKAQGWSDCWAFSATSIVEFGKCKKGGGSGLDFSEQMLVDCITGWGWGEDDSWKYLALVGGQAIESSYPYTAGPKPCIFSSSKMKIGAKISPASPVEQIASNDVNAIMSVLAGGRLLTFYIQLPNSFFNYKSGVFDDDKCVPGNAHAMNIVGYGWGYWKFNVPLFKWEWQYVDYWIVRNSWGSGWGDAGYVRIKKGVNLCGIEGLARTTNIKMMNFPFINILLVVSAVVINVSASDDLEAAWKKYQVEFPMKIQSKSEHGLRKSIFSETHTMIEEHNSKKGASFEMTHNVFSVMTEEEKQSYFGAIKPVPPSNVTRISSSLRQFPADIDFREHACLPPVRSQGCGDCWAFSATSIVEFGKCKKGGGKVSFDFSEQQLVDCTYGNDYNCFYGGGEEAAWKYLAANGGQMEENGYPYTAKAGPCKACSCGMRIGAKIASDNPVQWIASNDVNAMKSVLVEGRMIAIYIQVPSSFFNYKTGLFDDVQCVPSNAHGMAVIGYSRGYWKFNVPLWKFEWQNAEHWIVRNSWGPGWGEGGYIRIKIGVNLCGIESIPRTTNFHSI</sequence>
<dbReference type="SMART" id="SM00645">
    <property type="entry name" value="Pept_C1"/>
    <property type="match status" value="4"/>
</dbReference>
<keyword evidence="4" id="KW-0788">Thiol protease</keyword>
<dbReference type="InterPro" id="IPR000169">
    <property type="entry name" value="Pept_cys_AS"/>
</dbReference>
<dbReference type="SMART" id="SM00848">
    <property type="entry name" value="Inhibitor_I29"/>
    <property type="match status" value="3"/>
</dbReference>
<feature type="domain" description="Cathepsin propeptide inhibitor" evidence="8">
    <location>
        <begin position="363"/>
        <end position="407"/>
    </location>
</feature>
<feature type="domain" description="Peptidase C1A papain C-terminal" evidence="7">
    <location>
        <begin position="1065"/>
        <end position="1296"/>
    </location>
</feature>
<keyword evidence="5" id="KW-0865">Zymogen</keyword>
<evidence type="ECO:0000256" key="1">
    <source>
        <dbReference type="ARBA" id="ARBA00008455"/>
    </source>
</evidence>
<proteinExistence type="inferred from homology"/>
<keyword evidence="6" id="KW-1015">Disulfide bond</keyword>
<keyword evidence="3" id="KW-0378">Hydrolase</keyword>
<evidence type="ECO:0000256" key="3">
    <source>
        <dbReference type="ARBA" id="ARBA00022801"/>
    </source>
</evidence>
<reference evidence="9" key="1">
    <citation type="submission" date="2021-11" db="EMBL/GenBank/DDBJ databases">
        <authorList>
            <person name="Schell T."/>
        </authorList>
    </citation>
    <scope>NUCLEOTIDE SEQUENCE</scope>
    <source>
        <strain evidence="9">M5</strain>
    </source>
</reference>
<feature type="domain" description="Peptidase C1A papain C-terminal" evidence="7">
    <location>
        <begin position="431"/>
        <end position="650"/>
    </location>
</feature>
<dbReference type="Gene3D" id="3.90.70.10">
    <property type="entry name" value="Cysteine proteinases"/>
    <property type="match status" value="4"/>
</dbReference>
<dbReference type="InterPro" id="IPR025661">
    <property type="entry name" value="Pept_asp_AS"/>
</dbReference>
<feature type="domain" description="Cathepsin propeptide inhibitor" evidence="8">
    <location>
        <begin position="983"/>
        <end position="1040"/>
    </location>
</feature>
<dbReference type="InterPro" id="IPR000668">
    <property type="entry name" value="Peptidase_C1A_C"/>
</dbReference>
<evidence type="ECO:0000256" key="4">
    <source>
        <dbReference type="ARBA" id="ARBA00022807"/>
    </source>
</evidence>
<name>A0A8J2WLK2_9CRUS</name>